<comment type="function">
    <text evidence="2">Probably acts as a heme chaperone, transferring heme to an unknown acceptor. Binds one molecule of heme per monomer, possibly covalently. Binds 1 [4Fe-4S] cluster. The cluster is coordinated with 3 cysteines and an exchangeable S-adenosyl-L-methionine.</text>
</comment>
<dbReference type="SFLD" id="SFLDG01082">
    <property type="entry name" value="B12-binding_domain_containing"/>
    <property type="match status" value="1"/>
</dbReference>
<keyword evidence="2" id="KW-0479">Metal-binding</keyword>
<keyword evidence="2" id="KW-0949">S-adenosyl-L-methionine</keyword>
<dbReference type="Proteomes" id="UP000480425">
    <property type="component" value="Unassembled WGS sequence"/>
</dbReference>
<proteinExistence type="inferred from homology"/>
<dbReference type="GO" id="GO:0006779">
    <property type="term" value="P:porphyrin-containing compound biosynthetic process"/>
    <property type="evidence" value="ECO:0007669"/>
    <property type="project" value="InterPro"/>
</dbReference>
<dbReference type="InterPro" id="IPR006638">
    <property type="entry name" value="Elp3/MiaA/NifB-like_rSAM"/>
</dbReference>
<dbReference type="AlphaFoldDB" id="A0A6G1U137"/>
<name>A0A6G1U137_9BACT</name>
<dbReference type="PANTHER" id="PTHR13932">
    <property type="entry name" value="COPROPORPHYRINIGEN III OXIDASE"/>
    <property type="match status" value="1"/>
</dbReference>
<keyword evidence="2" id="KW-0408">Iron</keyword>
<protein>
    <recommendedName>
        <fullName evidence="2">Heme chaperone HemW</fullName>
    </recommendedName>
</protein>
<dbReference type="GO" id="GO:0005737">
    <property type="term" value="C:cytoplasm"/>
    <property type="evidence" value="ECO:0007669"/>
    <property type="project" value="UniProtKB-SubCell"/>
</dbReference>
<keyword evidence="2" id="KW-0004">4Fe-4S</keyword>
<dbReference type="EMBL" id="VZCB01000052">
    <property type="protein sequence ID" value="MQN80528.1"/>
    <property type="molecule type" value="Genomic_DNA"/>
</dbReference>
<dbReference type="OrthoDB" id="9808022at2"/>
<dbReference type="GO" id="GO:0051539">
    <property type="term" value="F:4 iron, 4 sulfur cluster binding"/>
    <property type="evidence" value="ECO:0007669"/>
    <property type="project" value="UniProtKB-UniRule"/>
</dbReference>
<dbReference type="InterPro" id="IPR034505">
    <property type="entry name" value="Coproporphyrinogen-III_oxidase"/>
</dbReference>
<organism evidence="4 5">
    <name type="scientific">Segatella copri</name>
    <dbReference type="NCBI Taxonomy" id="165179"/>
    <lineage>
        <taxon>Bacteria</taxon>
        <taxon>Pseudomonadati</taxon>
        <taxon>Bacteroidota</taxon>
        <taxon>Bacteroidia</taxon>
        <taxon>Bacteroidales</taxon>
        <taxon>Prevotellaceae</taxon>
        <taxon>Segatella</taxon>
    </lineage>
</organism>
<dbReference type="GO" id="GO:0004109">
    <property type="term" value="F:coproporphyrinogen oxidase activity"/>
    <property type="evidence" value="ECO:0007669"/>
    <property type="project" value="InterPro"/>
</dbReference>
<evidence type="ECO:0000313" key="4">
    <source>
        <dbReference type="EMBL" id="MQN80528.1"/>
    </source>
</evidence>
<comment type="caution">
    <text evidence="4">The sequence shown here is derived from an EMBL/GenBank/DDBJ whole genome shotgun (WGS) entry which is preliminary data.</text>
</comment>
<dbReference type="InterPro" id="IPR004559">
    <property type="entry name" value="HemW-like"/>
</dbReference>
<keyword evidence="2" id="KW-0349">Heme</keyword>
<evidence type="ECO:0000256" key="2">
    <source>
        <dbReference type="RuleBase" id="RU364116"/>
    </source>
</evidence>
<dbReference type="InterPro" id="IPR010723">
    <property type="entry name" value="HemN_C"/>
</dbReference>
<dbReference type="Pfam" id="PF04055">
    <property type="entry name" value="Radical_SAM"/>
    <property type="match status" value="1"/>
</dbReference>
<comment type="subcellular location">
    <subcellularLocation>
        <location evidence="2">Cytoplasm</location>
    </subcellularLocation>
</comment>
<keyword evidence="2" id="KW-0143">Chaperone</keyword>
<evidence type="ECO:0000256" key="1">
    <source>
        <dbReference type="ARBA" id="ARBA00006100"/>
    </source>
</evidence>
<dbReference type="InterPro" id="IPR007197">
    <property type="entry name" value="rSAM"/>
</dbReference>
<keyword evidence="2" id="KW-0411">Iron-sulfur</keyword>
<dbReference type="InterPro" id="IPR058240">
    <property type="entry name" value="rSAM_sf"/>
</dbReference>
<dbReference type="Pfam" id="PF06969">
    <property type="entry name" value="HemN_C"/>
    <property type="match status" value="1"/>
</dbReference>
<comment type="similarity">
    <text evidence="1">Belongs to the anaerobic coproporphyrinogen-III oxidase family. HemW subfamily.</text>
</comment>
<evidence type="ECO:0000313" key="5">
    <source>
        <dbReference type="Proteomes" id="UP000480425"/>
    </source>
</evidence>
<dbReference type="SFLD" id="SFLDF00562">
    <property type="entry name" value="HemN-like__clustered_with_heat"/>
    <property type="match status" value="1"/>
</dbReference>
<dbReference type="SFLD" id="SFLDG01065">
    <property type="entry name" value="anaerobic_coproporphyrinogen-I"/>
    <property type="match status" value="1"/>
</dbReference>
<dbReference type="PROSITE" id="PS51918">
    <property type="entry name" value="RADICAL_SAM"/>
    <property type="match status" value="1"/>
</dbReference>
<dbReference type="SMART" id="SM00729">
    <property type="entry name" value="Elp3"/>
    <property type="match status" value="1"/>
</dbReference>
<dbReference type="SUPFAM" id="SSF102114">
    <property type="entry name" value="Radical SAM enzymes"/>
    <property type="match status" value="1"/>
</dbReference>
<sequence>MAGLYIHIPFCESRCIYCGFYSTTSLKLRDAYVDALIKEMSLRPIHQELEEGEKIETVYLGGGTPSQLTGEQLIKLFDGINKYLGHFTRDMEITIECNPDDITEEFCQTLKQLPVNRISMGAQTFSNERLRFLHRRHNAQEVRIAVERLRNIGINNISIDLMFGFPGENIEQWTSDIQEVISLNVEHISAYSLMYEEGTSLYRLLEQGKIEEIDEEMSRNMYDTLIQLLTKTGYEHYEISNFARPGYRSRHNSSYWHETPYIGIGAAAHSYKRIHKGGQLFATRSWNIAQLAQYIEKIEQGTLPSEKEELDINTRYNDLIATALRTSDGISIKHVAEEFGEELTRQLTSEAQKHIARGLMKIENDHLSLTPKGLYVSDDIMSDFMIV</sequence>
<gene>
    <name evidence="4" type="primary">hemW</name>
    <name evidence="4" type="ORF">F7D73_06105</name>
</gene>
<dbReference type="GO" id="GO:0046872">
    <property type="term" value="F:metal ion binding"/>
    <property type="evidence" value="ECO:0007669"/>
    <property type="project" value="UniProtKB-UniRule"/>
</dbReference>
<dbReference type="NCBIfam" id="TIGR00539">
    <property type="entry name" value="hemN_rel"/>
    <property type="match status" value="1"/>
</dbReference>
<dbReference type="CDD" id="cd01335">
    <property type="entry name" value="Radical_SAM"/>
    <property type="match status" value="1"/>
</dbReference>
<evidence type="ECO:0000259" key="3">
    <source>
        <dbReference type="PROSITE" id="PS51918"/>
    </source>
</evidence>
<feature type="domain" description="Radical SAM core" evidence="3">
    <location>
        <begin position="1"/>
        <end position="235"/>
    </location>
</feature>
<accession>A0A6G1U137</accession>
<keyword evidence="2" id="KW-0963">Cytoplasm</keyword>
<dbReference type="PANTHER" id="PTHR13932:SF5">
    <property type="entry name" value="RADICAL S-ADENOSYL METHIONINE DOMAIN-CONTAINING PROTEIN 1, MITOCHONDRIAL"/>
    <property type="match status" value="1"/>
</dbReference>
<dbReference type="InterPro" id="IPR023404">
    <property type="entry name" value="rSAM_horseshoe"/>
</dbReference>
<dbReference type="RefSeq" id="WP_153123081.1">
    <property type="nucleotide sequence ID" value="NZ_VZCB01000052.1"/>
</dbReference>
<reference evidence="4 5" key="1">
    <citation type="submission" date="2019-09" db="EMBL/GenBank/DDBJ databases">
        <title>Distinct polysaccharide growth profiles of human intestinal Prevotella copri isolates.</title>
        <authorList>
            <person name="Fehlner-Peach H."/>
            <person name="Magnabosco C."/>
            <person name="Raghavan V."/>
            <person name="Scher J.U."/>
            <person name="Tett A."/>
            <person name="Cox L.M."/>
            <person name="Gottsegen C."/>
            <person name="Watters A."/>
            <person name="Wiltshire- Gordon J.D."/>
            <person name="Segata N."/>
            <person name="Bonneau R."/>
            <person name="Littman D.R."/>
        </authorList>
    </citation>
    <scope>NUCLEOTIDE SEQUENCE [LARGE SCALE GENOMIC DNA]</scope>
    <source>
        <strain evidence="5">iA622</strain>
    </source>
</reference>
<dbReference type="SFLD" id="SFLDF00288">
    <property type="entry name" value="HemN-like__clustered_with_nucl"/>
    <property type="match status" value="1"/>
</dbReference>
<dbReference type="Gene3D" id="3.80.30.20">
    <property type="entry name" value="tm_1862 like domain"/>
    <property type="match status" value="1"/>
</dbReference>
<dbReference type="SFLD" id="SFLDS00029">
    <property type="entry name" value="Radical_SAM"/>
    <property type="match status" value="1"/>
</dbReference>